<name>A0AAD7M2Z8_QUISA</name>
<evidence type="ECO:0000313" key="3">
    <source>
        <dbReference type="Proteomes" id="UP001163823"/>
    </source>
</evidence>
<dbReference type="AlphaFoldDB" id="A0AAD7M2Z8"/>
<evidence type="ECO:0000259" key="1">
    <source>
        <dbReference type="Pfam" id="PF13456"/>
    </source>
</evidence>
<organism evidence="2 3">
    <name type="scientific">Quillaja saponaria</name>
    <name type="common">Soap bark tree</name>
    <dbReference type="NCBI Taxonomy" id="32244"/>
    <lineage>
        <taxon>Eukaryota</taxon>
        <taxon>Viridiplantae</taxon>
        <taxon>Streptophyta</taxon>
        <taxon>Embryophyta</taxon>
        <taxon>Tracheophyta</taxon>
        <taxon>Spermatophyta</taxon>
        <taxon>Magnoliopsida</taxon>
        <taxon>eudicotyledons</taxon>
        <taxon>Gunneridae</taxon>
        <taxon>Pentapetalae</taxon>
        <taxon>rosids</taxon>
        <taxon>fabids</taxon>
        <taxon>Fabales</taxon>
        <taxon>Quillajaceae</taxon>
        <taxon>Quillaja</taxon>
    </lineage>
</organism>
<reference evidence="2" key="1">
    <citation type="journal article" date="2023" name="Science">
        <title>Elucidation of the pathway for biosynthesis of saponin adjuvants from the soapbark tree.</title>
        <authorList>
            <person name="Reed J."/>
            <person name="Orme A."/>
            <person name="El-Demerdash A."/>
            <person name="Owen C."/>
            <person name="Martin L.B.B."/>
            <person name="Misra R.C."/>
            <person name="Kikuchi S."/>
            <person name="Rejzek M."/>
            <person name="Martin A.C."/>
            <person name="Harkess A."/>
            <person name="Leebens-Mack J."/>
            <person name="Louveau T."/>
            <person name="Stephenson M.J."/>
            <person name="Osbourn A."/>
        </authorList>
    </citation>
    <scope>NUCLEOTIDE SEQUENCE</scope>
    <source>
        <strain evidence="2">S10</strain>
    </source>
</reference>
<comment type="caution">
    <text evidence="2">The sequence shown here is derived from an EMBL/GenBank/DDBJ whole genome shotgun (WGS) entry which is preliminary data.</text>
</comment>
<dbReference type="GO" id="GO:0003676">
    <property type="term" value="F:nucleic acid binding"/>
    <property type="evidence" value="ECO:0007669"/>
    <property type="project" value="InterPro"/>
</dbReference>
<protein>
    <submittedName>
        <fullName evidence="2">Ribonuclease H-like domain containing protein</fullName>
    </submittedName>
</protein>
<dbReference type="InterPro" id="IPR044730">
    <property type="entry name" value="RNase_H-like_dom_plant"/>
</dbReference>
<dbReference type="Pfam" id="PF13456">
    <property type="entry name" value="RVT_3"/>
    <property type="match status" value="1"/>
</dbReference>
<evidence type="ECO:0000313" key="2">
    <source>
        <dbReference type="EMBL" id="KAJ7968994.1"/>
    </source>
</evidence>
<dbReference type="GO" id="GO:0004523">
    <property type="term" value="F:RNA-DNA hybrid ribonuclease activity"/>
    <property type="evidence" value="ECO:0007669"/>
    <property type="project" value="InterPro"/>
</dbReference>
<dbReference type="KEGG" id="qsa:O6P43_013017"/>
<dbReference type="PANTHER" id="PTHR47074">
    <property type="entry name" value="BNAC02G40300D PROTEIN"/>
    <property type="match status" value="1"/>
</dbReference>
<dbReference type="InterPro" id="IPR002156">
    <property type="entry name" value="RNaseH_domain"/>
</dbReference>
<accession>A0AAD7M2Z8</accession>
<keyword evidence="3" id="KW-1185">Reference proteome</keyword>
<gene>
    <name evidence="2" type="ORF">O6P43_013017</name>
</gene>
<dbReference type="CDD" id="cd06222">
    <property type="entry name" value="RNase_H_like"/>
    <property type="match status" value="1"/>
</dbReference>
<dbReference type="InterPro" id="IPR052929">
    <property type="entry name" value="RNase_H-like_EbsB-rel"/>
</dbReference>
<dbReference type="EMBL" id="JARAOO010000005">
    <property type="protein sequence ID" value="KAJ7968994.1"/>
    <property type="molecule type" value="Genomic_DNA"/>
</dbReference>
<dbReference type="PANTHER" id="PTHR47074:SF48">
    <property type="entry name" value="POLYNUCLEOTIDYL TRANSFERASE, RIBONUCLEASE H-LIKE SUPERFAMILY PROTEIN"/>
    <property type="match status" value="1"/>
</dbReference>
<dbReference type="Proteomes" id="UP001163823">
    <property type="component" value="Chromosome 5"/>
</dbReference>
<sequence length="243" mass="27267">MSSSVPYFTELSATNVIVIEGDYSKSQPDVRAKDFAVDINPLPQAAQNDKVFNNVLWSDLKVANKAFQDYEEFKNAHLAGRYHSHQVYRNNSKTWQAPSPAFIKINFDAGVNRAAHSGSLGIVARNSQGSVLKALGKKWMSITSPLSLEALAMREVVLVATQESWQYVIYERDAKQVIKAVQSSQNGFAASSIIIEDFCNMINDKHSSFNFVFCYKMARKTLHDTIEGVVSLNLQRWLMGHLQ</sequence>
<proteinExistence type="predicted"/>
<feature type="domain" description="RNase H type-1" evidence="1">
    <location>
        <begin position="106"/>
        <end position="216"/>
    </location>
</feature>